<sequence length="423" mass="46414">MVGRNGAPTDRVRSALPGKGGAAVDLAAVWADVVAVFWTRLLAFVLIAAAIGVVAAGVAGLVFRAVARRRGWPARSVDRLRWPFRWLLVTIGVWIAAKASFAGVGSDLLDYKTPVDQVLNIAVIALAAWFVATVVSLLVDVALVRYRTDVADNRAARRIRTQVLVIRRVAVAAIVVVALASSLLVFPEARAAGASLLASAGVVSIIAGLAAQSTLGNVIAGMQLAFSGAIRVDDVVIANDEWGRIEEITLTYVVVHVWDDRRMVLPSTYFTTTPFENWTRTSSQLMQSVDFDLDWRVDPGAMRDEMHRILARTDLWDGRVSVLQVTDAVGGMIHVRILVTAVDAPTLFDLRCFVREEMIRWLHERQPEALPRTRVQLVEPTLGRGPDPVRRSDRDDRELFGGSKEAEARSKDFTGPVRTQRPR</sequence>
<keyword evidence="9" id="KW-1185">Reference proteome</keyword>
<dbReference type="InterPro" id="IPR023408">
    <property type="entry name" value="MscS_beta-dom_sf"/>
</dbReference>
<feature type="transmembrane region" description="Helical" evidence="6">
    <location>
        <begin position="41"/>
        <end position="63"/>
    </location>
</feature>
<comment type="subcellular location">
    <subcellularLocation>
        <location evidence="1">Membrane</location>
    </subcellularLocation>
</comment>
<evidence type="ECO:0000256" key="3">
    <source>
        <dbReference type="ARBA" id="ARBA00022989"/>
    </source>
</evidence>
<gene>
    <name evidence="8" type="ORF">GCM10025783_26630</name>
</gene>
<evidence type="ECO:0000313" key="8">
    <source>
        <dbReference type="EMBL" id="GAA4752499.1"/>
    </source>
</evidence>
<evidence type="ECO:0000256" key="2">
    <source>
        <dbReference type="ARBA" id="ARBA00022692"/>
    </source>
</evidence>
<dbReference type="InterPro" id="IPR006685">
    <property type="entry name" value="MscS_channel_2nd"/>
</dbReference>
<dbReference type="InterPro" id="IPR010920">
    <property type="entry name" value="LSM_dom_sf"/>
</dbReference>
<keyword evidence="4 6" id="KW-0472">Membrane</keyword>
<feature type="transmembrane region" description="Helical" evidence="6">
    <location>
        <begin position="121"/>
        <end position="144"/>
    </location>
</feature>
<organism evidence="8 9">
    <name type="scientific">Amnibacterium soli</name>
    <dbReference type="NCBI Taxonomy" id="1282736"/>
    <lineage>
        <taxon>Bacteria</taxon>
        <taxon>Bacillati</taxon>
        <taxon>Actinomycetota</taxon>
        <taxon>Actinomycetes</taxon>
        <taxon>Micrococcales</taxon>
        <taxon>Microbacteriaceae</taxon>
        <taxon>Amnibacterium</taxon>
    </lineage>
</organism>
<feature type="transmembrane region" description="Helical" evidence="6">
    <location>
        <begin position="84"/>
        <end position="101"/>
    </location>
</feature>
<name>A0ABP8ZBU0_9MICO</name>
<evidence type="ECO:0000256" key="6">
    <source>
        <dbReference type="SAM" id="Phobius"/>
    </source>
</evidence>
<protein>
    <submittedName>
        <fullName evidence="8">Mechanosensitive ion channel</fullName>
    </submittedName>
</protein>
<comment type="caution">
    <text evidence="8">The sequence shown here is derived from an EMBL/GenBank/DDBJ whole genome shotgun (WGS) entry which is preliminary data.</text>
</comment>
<feature type="transmembrane region" description="Helical" evidence="6">
    <location>
        <begin position="192"/>
        <end position="211"/>
    </location>
</feature>
<feature type="region of interest" description="Disordered" evidence="5">
    <location>
        <begin position="378"/>
        <end position="423"/>
    </location>
</feature>
<feature type="domain" description="Mechanosensitive ion channel MscS" evidence="7">
    <location>
        <begin position="214"/>
        <end position="280"/>
    </location>
</feature>
<dbReference type="Gene3D" id="2.30.30.60">
    <property type="match status" value="1"/>
</dbReference>
<feature type="transmembrane region" description="Helical" evidence="6">
    <location>
        <begin position="165"/>
        <end position="186"/>
    </location>
</feature>
<dbReference type="SUPFAM" id="SSF50182">
    <property type="entry name" value="Sm-like ribonucleoproteins"/>
    <property type="match status" value="1"/>
</dbReference>
<keyword evidence="3 6" id="KW-1133">Transmembrane helix</keyword>
<dbReference type="Proteomes" id="UP001500121">
    <property type="component" value="Unassembled WGS sequence"/>
</dbReference>
<evidence type="ECO:0000256" key="4">
    <source>
        <dbReference type="ARBA" id="ARBA00023136"/>
    </source>
</evidence>
<dbReference type="Pfam" id="PF00924">
    <property type="entry name" value="MS_channel_2nd"/>
    <property type="match status" value="1"/>
</dbReference>
<dbReference type="EMBL" id="BAABLP010000006">
    <property type="protein sequence ID" value="GAA4752499.1"/>
    <property type="molecule type" value="Genomic_DNA"/>
</dbReference>
<feature type="compositionally biased region" description="Basic and acidic residues" evidence="5">
    <location>
        <begin position="387"/>
        <end position="412"/>
    </location>
</feature>
<evidence type="ECO:0000313" key="9">
    <source>
        <dbReference type="Proteomes" id="UP001500121"/>
    </source>
</evidence>
<proteinExistence type="predicted"/>
<dbReference type="Gene3D" id="1.10.287.1260">
    <property type="match status" value="1"/>
</dbReference>
<evidence type="ECO:0000256" key="5">
    <source>
        <dbReference type="SAM" id="MobiDB-lite"/>
    </source>
</evidence>
<evidence type="ECO:0000256" key="1">
    <source>
        <dbReference type="ARBA" id="ARBA00004370"/>
    </source>
</evidence>
<evidence type="ECO:0000259" key="7">
    <source>
        <dbReference type="Pfam" id="PF00924"/>
    </source>
</evidence>
<keyword evidence="2 6" id="KW-0812">Transmembrane</keyword>
<dbReference type="PANTHER" id="PTHR30566:SF25">
    <property type="entry name" value="INNER MEMBRANE PROTEIN"/>
    <property type="match status" value="1"/>
</dbReference>
<dbReference type="PANTHER" id="PTHR30566">
    <property type="entry name" value="YNAI-RELATED MECHANOSENSITIVE ION CHANNEL"/>
    <property type="match status" value="1"/>
</dbReference>
<accession>A0ABP8ZBU0</accession>
<reference evidence="9" key="1">
    <citation type="journal article" date="2019" name="Int. J. Syst. Evol. Microbiol.">
        <title>The Global Catalogue of Microorganisms (GCM) 10K type strain sequencing project: providing services to taxonomists for standard genome sequencing and annotation.</title>
        <authorList>
            <consortium name="The Broad Institute Genomics Platform"/>
            <consortium name="The Broad Institute Genome Sequencing Center for Infectious Disease"/>
            <person name="Wu L."/>
            <person name="Ma J."/>
        </authorList>
    </citation>
    <scope>NUCLEOTIDE SEQUENCE [LARGE SCALE GENOMIC DNA]</scope>
    <source>
        <strain evidence="9">JCM 19015</strain>
    </source>
</reference>